<evidence type="ECO:0000313" key="3">
    <source>
        <dbReference type="EMBL" id="MED6110493.1"/>
    </source>
</evidence>
<organism evidence="3 4">
    <name type="scientific">Stylosanthes scabra</name>
    <dbReference type="NCBI Taxonomy" id="79078"/>
    <lineage>
        <taxon>Eukaryota</taxon>
        <taxon>Viridiplantae</taxon>
        <taxon>Streptophyta</taxon>
        <taxon>Embryophyta</taxon>
        <taxon>Tracheophyta</taxon>
        <taxon>Spermatophyta</taxon>
        <taxon>Magnoliopsida</taxon>
        <taxon>eudicotyledons</taxon>
        <taxon>Gunneridae</taxon>
        <taxon>Pentapetalae</taxon>
        <taxon>rosids</taxon>
        <taxon>fabids</taxon>
        <taxon>Fabales</taxon>
        <taxon>Fabaceae</taxon>
        <taxon>Papilionoideae</taxon>
        <taxon>50 kb inversion clade</taxon>
        <taxon>dalbergioids sensu lato</taxon>
        <taxon>Dalbergieae</taxon>
        <taxon>Pterocarpus clade</taxon>
        <taxon>Stylosanthes</taxon>
    </lineage>
</organism>
<evidence type="ECO:0000256" key="1">
    <source>
        <dbReference type="SAM" id="MobiDB-lite"/>
    </source>
</evidence>
<feature type="region of interest" description="Disordered" evidence="1">
    <location>
        <begin position="142"/>
        <end position="167"/>
    </location>
</feature>
<evidence type="ECO:0000313" key="4">
    <source>
        <dbReference type="Proteomes" id="UP001341840"/>
    </source>
</evidence>
<dbReference type="Pfam" id="PF14392">
    <property type="entry name" value="zf-CCHC_4"/>
    <property type="match status" value="1"/>
</dbReference>
<keyword evidence="4" id="KW-1185">Reference proteome</keyword>
<name>A0ABU6QF87_9FABA</name>
<feature type="compositionally biased region" description="Polar residues" evidence="1">
    <location>
        <begin position="151"/>
        <end position="162"/>
    </location>
</feature>
<feature type="domain" description="Zinc knuckle CX2CX4HX4C" evidence="2">
    <location>
        <begin position="30"/>
        <end position="72"/>
    </location>
</feature>
<dbReference type="InterPro" id="IPR025836">
    <property type="entry name" value="Zn_knuckle_CX2CX4HX4C"/>
</dbReference>
<reference evidence="3 4" key="1">
    <citation type="journal article" date="2023" name="Plants (Basel)">
        <title>Bridging the Gap: Combining Genomics and Transcriptomics Approaches to Understand Stylosanthes scabra, an Orphan Legume from the Brazilian Caatinga.</title>
        <authorList>
            <person name="Ferreira-Neto J.R.C."/>
            <person name="da Silva M.D."/>
            <person name="Binneck E."/>
            <person name="de Melo N.F."/>
            <person name="da Silva R.H."/>
            <person name="de Melo A.L.T.M."/>
            <person name="Pandolfi V."/>
            <person name="Bustamante F.O."/>
            <person name="Brasileiro-Vidal A.C."/>
            <person name="Benko-Iseppon A.M."/>
        </authorList>
    </citation>
    <scope>NUCLEOTIDE SEQUENCE [LARGE SCALE GENOMIC DNA]</scope>
    <source>
        <tissue evidence="3">Leaves</tissue>
    </source>
</reference>
<accession>A0ABU6QF87</accession>
<comment type="caution">
    <text evidence="3">The sequence shown here is derived from an EMBL/GenBank/DDBJ whole genome shotgun (WGS) entry which is preliminary data.</text>
</comment>
<dbReference type="EMBL" id="JASCZI010000254">
    <property type="protein sequence ID" value="MED6110493.1"/>
    <property type="molecule type" value="Genomic_DNA"/>
</dbReference>
<feature type="region of interest" description="Disordered" evidence="1">
    <location>
        <begin position="100"/>
        <end position="125"/>
    </location>
</feature>
<feature type="compositionally biased region" description="Basic and acidic residues" evidence="1">
    <location>
        <begin position="114"/>
        <end position="125"/>
    </location>
</feature>
<evidence type="ECO:0000259" key="2">
    <source>
        <dbReference type="Pfam" id="PF14392"/>
    </source>
</evidence>
<protein>
    <recommendedName>
        <fullName evidence="2">Zinc knuckle CX2CX4HX4C domain-containing protein</fullName>
    </recommendedName>
</protein>
<proteinExistence type="predicted"/>
<dbReference type="Proteomes" id="UP001341840">
    <property type="component" value="Unassembled WGS sequence"/>
</dbReference>
<gene>
    <name evidence="3" type="ORF">PIB30_043490</name>
</gene>
<sequence>MGEVKECALFEAGKDHDRFLKATVKMKIDTPFRKGIHIGSKENGLTWVDFSYEYLATCYYTCGKMGHEEKTCGSAEKDEKDGKNNSKELGPWLKAEFIGKKVEHGNSQPRRTSRGNEEQEKKRKEKLTEKLMDKLANLSMLDSRKSDVGKGTSQPPATTSMGIFSHRRDPGIVDKKWNEVQELQFELENQEPEIFKKQQVKEGDVPIEEDVSKSKGKEVIVINQPNNKHVEEQKNPKQITVYEKKKNNRGQKMEEAIKRIIHTIGGKI</sequence>